<dbReference type="GO" id="GO:0016757">
    <property type="term" value="F:glycosyltransferase activity"/>
    <property type="evidence" value="ECO:0007669"/>
    <property type="project" value="InterPro"/>
</dbReference>
<dbReference type="EMBL" id="WTYU01000001">
    <property type="protein sequence ID" value="MXP14163.1"/>
    <property type="molecule type" value="Genomic_DNA"/>
</dbReference>
<feature type="domain" description="Glycosyl transferase family 1" evidence="1">
    <location>
        <begin position="212"/>
        <end position="340"/>
    </location>
</feature>
<dbReference type="Pfam" id="PF00534">
    <property type="entry name" value="Glycos_transf_1"/>
    <property type="match status" value="1"/>
</dbReference>
<dbReference type="PANTHER" id="PTHR12526">
    <property type="entry name" value="GLYCOSYLTRANSFERASE"/>
    <property type="match status" value="1"/>
</dbReference>
<evidence type="ECO:0000259" key="2">
    <source>
        <dbReference type="Pfam" id="PF13439"/>
    </source>
</evidence>
<dbReference type="SUPFAM" id="SSF53756">
    <property type="entry name" value="UDP-Glycosyltransferase/glycogen phosphorylase"/>
    <property type="match status" value="1"/>
</dbReference>
<dbReference type="PANTHER" id="PTHR12526:SF595">
    <property type="entry name" value="BLL5217 PROTEIN"/>
    <property type="match status" value="1"/>
</dbReference>
<evidence type="ECO:0000313" key="3">
    <source>
        <dbReference type="EMBL" id="MXP14163.1"/>
    </source>
</evidence>
<keyword evidence="4" id="KW-1185">Reference proteome</keyword>
<comment type="caution">
    <text evidence="3">The sequence shown here is derived from an EMBL/GenBank/DDBJ whole genome shotgun (WGS) entry which is preliminary data.</text>
</comment>
<reference evidence="3 4" key="1">
    <citation type="submission" date="2019-12" db="EMBL/GenBank/DDBJ databases">
        <title>Genomic-based taxomic classification of the family Erythrobacteraceae.</title>
        <authorList>
            <person name="Xu L."/>
        </authorList>
    </citation>
    <scope>NUCLEOTIDE SEQUENCE [LARGE SCALE GENOMIC DNA]</scope>
    <source>
        <strain evidence="3 4">KCTC 52259</strain>
    </source>
</reference>
<evidence type="ECO:0000259" key="1">
    <source>
        <dbReference type="Pfam" id="PF00534"/>
    </source>
</evidence>
<keyword evidence="3" id="KW-0808">Transferase</keyword>
<dbReference type="InterPro" id="IPR028098">
    <property type="entry name" value="Glyco_trans_4-like_N"/>
</dbReference>
<organism evidence="3 4">
    <name type="scientific">Allopontixanthobacter confluentis</name>
    <dbReference type="NCBI Taxonomy" id="1849021"/>
    <lineage>
        <taxon>Bacteria</taxon>
        <taxon>Pseudomonadati</taxon>
        <taxon>Pseudomonadota</taxon>
        <taxon>Alphaproteobacteria</taxon>
        <taxon>Sphingomonadales</taxon>
        <taxon>Erythrobacteraceae</taxon>
        <taxon>Allopontixanthobacter</taxon>
    </lineage>
</organism>
<protein>
    <submittedName>
        <fullName evidence="3">Glycosyltransferase</fullName>
    </submittedName>
</protein>
<dbReference type="InterPro" id="IPR001296">
    <property type="entry name" value="Glyco_trans_1"/>
</dbReference>
<name>A0A6L7GDP3_9SPHN</name>
<accession>A0A6L7GDP3</accession>
<feature type="domain" description="Glycosyltransferase subfamily 4-like N-terminal" evidence="2">
    <location>
        <begin position="45"/>
        <end position="202"/>
    </location>
</feature>
<dbReference type="AlphaFoldDB" id="A0A6L7GDP3"/>
<gene>
    <name evidence="3" type="ORF">GRI44_05295</name>
</gene>
<dbReference type="Proteomes" id="UP000473531">
    <property type="component" value="Unassembled WGS sequence"/>
</dbReference>
<sequence>MLGHPDRALAGAADRVGSASLPFGIFTIRIALIAHIRHPIAPPFMGGMESHFHGLARGLDAAGHSVTSFAAGGSDLPNLKAICTQPCEEIYPRERFAGSDALQAYQLSAFRLAWDCIASGNFDAVHNNSLFPEVIDWAVRDGIAMVTSQHVPPFKAMREKVHGVLGDERQQITVTSRHQKGLWSADDPPNLSVVHNGIDLTRWQPSARRHDRLLWYGRITPNKGLALAIKSAAIADRPLDIIGTIEDRAYFEVEIAPYLTGKIRYLGHLSGPQLHEAVAASRAVVATPMWDEPFGLVAAEALSSGVPVLAFDRGALREVVGPCGIIVPAADIAALARAMQEPDLPGPSVCRQRAEQCFSITQMIAGYERCYCAAMKAQAGTGGDSSASSAFKTTLLLA</sequence>
<dbReference type="Gene3D" id="3.40.50.2000">
    <property type="entry name" value="Glycogen Phosphorylase B"/>
    <property type="match status" value="2"/>
</dbReference>
<dbReference type="Pfam" id="PF13439">
    <property type="entry name" value="Glyco_transf_4"/>
    <property type="match status" value="1"/>
</dbReference>
<evidence type="ECO:0000313" key="4">
    <source>
        <dbReference type="Proteomes" id="UP000473531"/>
    </source>
</evidence>
<proteinExistence type="predicted"/>